<evidence type="ECO:0000313" key="1">
    <source>
        <dbReference type="EMBL" id="JAD62718.1"/>
    </source>
</evidence>
<reference evidence="1" key="1">
    <citation type="submission" date="2014-09" db="EMBL/GenBank/DDBJ databases">
        <authorList>
            <person name="Magalhaes I.L.F."/>
            <person name="Oliveira U."/>
            <person name="Santos F.R."/>
            <person name="Vidigal T.H.D.A."/>
            <person name="Brescovit A.D."/>
            <person name="Santos A.J."/>
        </authorList>
    </citation>
    <scope>NUCLEOTIDE SEQUENCE</scope>
    <source>
        <tissue evidence="1">Shoot tissue taken approximately 20 cm above the soil surface</tissue>
    </source>
</reference>
<name>A0A0A9BKP7_ARUDO</name>
<dbReference type="EMBL" id="GBRH01235177">
    <property type="protein sequence ID" value="JAD62718.1"/>
    <property type="molecule type" value="Transcribed_RNA"/>
</dbReference>
<proteinExistence type="predicted"/>
<protein>
    <submittedName>
        <fullName evidence="1">Uncharacterized protein</fullName>
    </submittedName>
</protein>
<organism evidence="1">
    <name type="scientific">Arundo donax</name>
    <name type="common">Giant reed</name>
    <name type="synonym">Donax arundinaceus</name>
    <dbReference type="NCBI Taxonomy" id="35708"/>
    <lineage>
        <taxon>Eukaryota</taxon>
        <taxon>Viridiplantae</taxon>
        <taxon>Streptophyta</taxon>
        <taxon>Embryophyta</taxon>
        <taxon>Tracheophyta</taxon>
        <taxon>Spermatophyta</taxon>
        <taxon>Magnoliopsida</taxon>
        <taxon>Liliopsida</taxon>
        <taxon>Poales</taxon>
        <taxon>Poaceae</taxon>
        <taxon>PACMAD clade</taxon>
        <taxon>Arundinoideae</taxon>
        <taxon>Arundineae</taxon>
        <taxon>Arundo</taxon>
    </lineage>
</organism>
<reference evidence="1" key="2">
    <citation type="journal article" date="2015" name="Data Brief">
        <title>Shoot transcriptome of the giant reed, Arundo donax.</title>
        <authorList>
            <person name="Barrero R.A."/>
            <person name="Guerrero F.D."/>
            <person name="Moolhuijzen P."/>
            <person name="Goolsby J.A."/>
            <person name="Tidwell J."/>
            <person name="Bellgard S.E."/>
            <person name="Bellgard M.I."/>
        </authorList>
    </citation>
    <scope>NUCLEOTIDE SEQUENCE</scope>
    <source>
        <tissue evidence="1">Shoot tissue taken approximately 20 cm above the soil surface</tissue>
    </source>
</reference>
<dbReference type="AlphaFoldDB" id="A0A0A9BKP7"/>
<accession>A0A0A9BKP7</accession>
<sequence>MSFKRAGSFIDWTLNFLMEYICFSKYGRILILPSNAVKKKTLTWLWFVILSALI</sequence>